<keyword evidence="1" id="KW-0472">Membrane</keyword>
<name>A0A7Y6IC77_9ACTN</name>
<evidence type="ECO:0000313" key="3">
    <source>
        <dbReference type="Proteomes" id="UP000586042"/>
    </source>
</evidence>
<keyword evidence="1" id="KW-1133">Transmembrane helix</keyword>
<dbReference type="Proteomes" id="UP000586042">
    <property type="component" value="Unassembled WGS sequence"/>
</dbReference>
<organism evidence="2 3">
    <name type="scientific">Nonomuraea montanisoli</name>
    <dbReference type="NCBI Taxonomy" id="2741721"/>
    <lineage>
        <taxon>Bacteria</taxon>
        <taxon>Bacillati</taxon>
        <taxon>Actinomycetota</taxon>
        <taxon>Actinomycetes</taxon>
        <taxon>Streptosporangiales</taxon>
        <taxon>Streptosporangiaceae</taxon>
        <taxon>Nonomuraea</taxon>
    </lineage>
</organism>
<dbReference type="AlphaFoldDB" id="A0A7Y6IC77"/>
<accession>A0A7Y6IC77</accession>
<comment type="caution">
    <text evidence="2">The sequence shown here is derived from an EMBL/GenBank/DDBJ whole genome shotgun (WGS) entry which is preliminary data.</text>
</comment>
<feature type="transmembrane region" description="Helical" evidence="1">
    <location>
        <begin position="36"/>
        <end position="54"/>
    </location>
</feature>
<keyword evidence="3" id="KW-1185">Reference proteome</keyword>
<reference evidence="2 3" key="1">
    <citation type="submission" date="2020-06" db="EMBL/GenBank/DDBJ databases">
        <title>Nonomuraea sp. SMC257, a novel actinomycete isolated from soil.</title>
        <authorList>
            <person name="Chanama M."/>
        </authorList>
    </citation>
    <scope>NUCLEOTIDE SEQUENCE [LARGE SCALE GENOMIC DNA]</scope>
    <source>
        <strain evidence="2 3">SMC257</strain>
    </source>
</reference>
<dbReference type="RefSeq" id="WP_175591670.1">
    <property type="nucleotide sequence ID" value="NZ_JABWGN010000008.1"/>
</dbReference>
<dbReference type="EMBL" id="JABWGN010000008">
    <property type="protein sequence ID" value="NUW34239.1"/>
    <property type="molecule type" value="Genomic_DNA"/>
</dbReference>
<gene>
    <name evidence="2" type="ORF">HTZ77_22780</name>
</gene>
<evidence type="ECO:0000313" key="2">
    <source>
        <dbReference type="EMBL" id="NUW34239.1"/>
    </source>
</evidence>
<protein>
    <submittedName>
        <fullName evidence="2">Uncharacterized protein</fullName>
    </submittedName>
</protein>
<sequence>MSATLTLHAILATAVSGHSGPEATMASPEGVTAARGVLYLLAAVSFWIMIMVIRQASRVVSTLLRVLLVLIALTAFGALAAMAIIAQVALAVGPL</sequence>
<keyword evidence="1" id="KW-0812">Transmembrane</keyword>
<proteinExistence type="predicted"/>
<evidence type="ECO:0000256" key="1">
    <source>
        <dbReference type="SAM" id="Phobius"/>
    </source>
</evidence>
<feature type="transmembrane region" description="Helical" evidence="1">
    <location>
        <begin position="66"/>
        <end position="92"/>
    </location>
</feature>